<evidence type="ECO:0000259" key="1">
    <source>
        <dbReference type="Pfam" id="PF01494"/>
    </source>
</evidence>
<dbReference type="PRINTS" id="PR00420">
    <property type="entry name" value="RNGMNOXGNASE"/>
</dbReference>
<dbReference type="InterPro" id="IPR036188">
    <property type="entry name" value="FAD/NAD-bd_sf"/>
</dbReference>
<dbReference type="EMBL" id="JBHSFP010000034">
    <property type="protein sequence ID" value="MFC4535718.1"/>
    <property type="molecule type" value="Genomic_DNA"/>
</dbReference>
<dbReference type="PANTHER" id="PTHR43422">
    <property type="entry name" value="THIAMINE THIAZOLE SYNTHASE"/>
    <property type="match status" value="1"/>
</dbReference>
<dbReference type="Proteomes" id="UP001596004">
    <property type="component" value="Unassembled WGS sequence"/>
</dbReference>
<organism evidence="2 3">
    <name type="scientific">Sphaerisporangium dianthi</name>
    <dbReference type="NCBI Taxonomy" id="1436120"/>
    <lineage>
        <taxon>Bacteria</taxon>
        <taxon>Bacillati</taxon>
        <taxon>Actinomycetota</taxon>
        <taxon>Actinomycetes</taxon>
        <taxon>Streptosporangiales</taxon>
        <taxon>Streptosporangiaceae</taxon>
        <taxon>Sphaerisporangium</taxon>
    </lineage>
</organism>
<gene>
    <name evidence="2" type="ORF">ACFO60_33565</name>
</gene>
<dbReference type="RefSeq" id="WP_380848826.1">
    <property type="nucleotide sequence ID" value="NZ_JBHSFP010000034.1"/>
</dbReference>
<sequence length="471" mass="50383">MTRALVLGGGLSGVLAAVALSRHVDEVTVIEGDRLPDGPRPRRGLPQGQQAHMLMAGGAQALDQLLPGTTARLYAAGAHRLTMAGHILTLSGEGWFERFDHDAYLISCSRHLIDHVVRQLAFRDDSITVIESTKVIALTGDAKRVTGARVEHQGGEERTISADFVVDATGSRSRAPQWLADLGLPQVREEFLDAGLAYAGRWYEAPAEAADGLPAVLIQPEPRSGRPGYGAGLLPQEDGKWIVPLIGTRGGQPPTDGDGFLEFARGVRHPLVADLIATARPIGEIRASRGLANRRRLYDRLPVPEGFLAIGDSATVLSPNYATGMSLAALGALSLRTRLKNHGLTPGLSRQVQSDIAKLATGPWRTAIGNDRWFPGVKTNMKLGGGGFQRWFASRWMKTAAVDPKLLAATYEVATLRASQSSMMSLPMLTTVLRGPRRGPLTAAEALARFPEFDELLAAVAESAAAERVTG</sequence>
<keyword evidence="3" id="KW-1185">Reference proteome</keyword>
<dbReference type="SUPFAM" id="SSF51905">
    <property type="entry name" value="FAD/NAD(P)-binding domain"/>
    <property type="match status" value="1"/>
</dbReference>
<reference evidence="3" key="1">
    <citation type="journal article" date="2019" name="Int. J. Syst. Evol. Microbiol.">
        <title>The Global Catalogue of Microorganisms (GCM) 10K type strain sequencing project: providing services to taxonomists for standard genome sequencing and annotation.</title>
        <authorList>
            <consortium name="The Broad Institute Genomics Platform"/>
            <consortium name="The Broad Institute Genome Sequencing Center for Infectious Disease"/>
            <person name="Wu L."/>
            <person name="Ma J."/>
        </authorList>
    </citation>
    <scope>NUCLEOTIDE SEQUENCE [LARGE SCALE GENOMIC DNA]</scope>
    <source>
        <strain evidence="3">CGMCC 4.7132</strain>
    </source>
</reference>
<name>A0ABV9CTL8_9ACTN</name>
<dbReference type="PANTHER" id="PTHR43422:SF3">
    <property type="entry name" value="THIAMINE THIAZOLE SYNTHASE"/>
    <property type="match status" value="1"/>
</dbReference>
<feature type="domain" description="FAD-binding" evidence="1">
    <location>
        <begin position="2"/>
        <end position="339"/>
    </location>
</feature>
<proteinExistence type="predicted"/>
<dbReference type="Gene3D" id="3.50.50.60">
    <property type="entry name" value="FAD/NAD(P)-binding domain"/>
    <property type="match status" value="1"/>
</dbReference>
<evidence type="ECO:0000313" key="3">
    <source>
        <dbReference type="Proteomes" id="UP001596004"/>
    </source>
</evidence>
<dbReference type="InterPro" id="IPR002938">
    <property type="entry name" value="FAD-bd"/>
</dbReference>
<evidence type="ECO:0000313" key="2">
    <source>
        <dbReference type="EMBL" id="MFC4535718.1"/>
    </source>
</evidence>
<accession>A0ABV9CTL8</accession>
<dbReference type="Pfam" id="PF01494">
    <property type="entry name" value="FAD_binding_3"/>
    <property type="match status" value="1"/>
</dbReference>
<comment type="caution">
    <text evidence="2">The sequence shown here is derived from an EMBL/GenBank/DDBJ whole genome shotgun (WGS) entry which is preliminary data.</text>
</comment>
<protein>
    <submittedName>
        <fullName evidence="2">FAD-dependent oxidoreductase</fullName>
    </submittedName>
</protein>